<evidence type="ECO:0000313" key="1">
    <source>
        <dbReference type="EMBL" id="KAK3199324.1"/>
    </source>
</evidence>
<evidence type="ECO:0000313" key="2">
    <source>
        <dbReference type="Proteomes" id="UP001281410"/>
    </source>
</evidence>
<reference evidence="1" key="1">
    <citation type="journal article" date="2023" name="Plant J.">
        <title>Genome sequences and population genomics provide insights into the demographic history, inbreeding, and mutation load of two 'living fossil' tree species of Dipteronia.</title>
        <authorList>
            <person name="Feng Y."/>
            <person name="Comes H.P."/>
            <person name="Chen J."/>
            <person name="Zhu S."/>
            <person name="Lu R."/>
            <person name="Zhang X."/>
            <person name="Li P."/>
            <person name="Qiu J."/>
            <person name="Olsen K.M."/>
            <person name="Qiu Y."/>
        </authorList>
    </citation>
    <scope>NUCLEOTIDE SEQUENCE</scope>
    <source>
        <strain evidence="1">NBL</strain>
    </source>
</reference>
<proteinExistence type="predicted"/>
<dbReference type="AlphaFoldDB" id="A0AAE0A274"/>
<accession>A0AAE0A274</accession>
<gene>
    <name evidence="1" type="ORF">Dsin_022739</name>
</gene>
<organism evidence="1 2">
    <name type="scientific">Dipteronia sinensis</name>
    <dbReference type="NCBI Taxonomy" id="43782"/>
    <lineage>
        <taxon>Eukaryota</taxon>
        <taxon>Viridiplantae</taxon>
        <taxon>Streptophyta</taxon>
        <taxon>Embryophyta</taxon>
        <taxon>Tracheophyta</taxon>
        <taxon>Spermatophyta</taxon>
        <taxon>Magnoliopsida</taxon>
        <taxon>eudicotyledons</taxon>
        <taxon>Gunneridae</taxon>
        <taxon>Pentapetalae</taxon>
        <taxon>rosids</taxon>
        <taxon>malvids</taxon>
        <taxon>Sapindales</taxon>
        <taxon>Sapindaceae</taxon>
        <taxon>Hippocastanoideae</taxon>
        <taxon>Acereae</taxon>
        <taxon>Dipteronia</taxon>
    </lineage>
</organism>
<comment type="caution">
    <text evidence="1">The sequence shown here is derived from an EMBL/GenBank/DDBJ whole genome shotgun (WGS) entry which is preliminary data.</text>
</comment>
<dbReference type="EMBL" id="JANJYJ010000007">
    <property type="protein sequence ID" value="KAK3199324.1"/>
    <property type="molecule type" value="Genomic_DNA"/>
</dbReference>
<dbReference type="Proteomes" id="UP001281410">
    <property type="component" value="Unassembled WGS sequence"/>
</dbReference>
<sequence>MVRGSKTEKDYGSWIDSKWSWNIPLRRPLFDWEIDQWKVFTDILEAIIIRHSTPNVLAWSFYVNGRFSVGSFHHQLADSIKNSEVDFMFS</sequence>
<name>A0AAE0A274_9ROSI</name>
<protein>
    <submittedName>
        <fullName evidence="1">Uncharacterized protein</fullName>
    </submittedName>
</protein>
<keyword evidence="2" id="KW-1185">Reference proteome</keyword>